<comment type="caution">
    <text evidence="2">The sequence shown here is derived from an EMBL/GenBank/DDBJ whole genome shotgun (WGS) entry which is preliminary data.</text>
</comment>
<feature type="binding site" evidence="1">
    <location>
        <position position="106"/>
    </location>
    <ligand>
        <name>a divalent metal cation</name>
        <dbReference type="ChEBI" id="CHEBI:60240"/>
        <label>2</label>
    </ligand>
</feature>
<dbReference type="STRING" id="1409788.NC99_29870"/>
<dbReference type="RefSeq" id="WP_053184668.1">
    <property type="nucleotide sequence ID" value="NZ_LGIA01000170.1"/>
</dbReference>
<sequence length="218" mass="25082">MPFVNIHAHHRADDGSIQLINHPVQKDFPERPEAIYSVGIHPWDLEKLDTGKMLQKLSLLSENKNVLAIGECGLDRAIDTDFEFQERLFRRQIELAEIKGKPLILHVVKSYPDLIRIKKDSSAPTPWILHGYNGNQQTSQQLLPHDFYFSFGPQLLKGQPKLLDSIQQIPIEKLFFETDDSSEKIETIYTFAAPILGLTIEQLQETVFNNYQRIFENG</sequence>
<keyword evidence="3" id="KW-1185">Reference proteome</keyword>
<feature type="binding site" evidence="1">
    <location>
        <position position="71"/>
    </location>
    <ligand>
        <name>a divalent metal cation</name>
        <dbReference type="ChEBI" id="CHEBI:60240"/>
        <label>1</label>
    </ligand>
</feature>
<evidence type="ECO:0000256" key="1">
    <source>
        <dbReference type="PIRSR" id="PIRSR005902-1"/>
    </source>
</evidence>
<dbReference type="PANTHER" id="PTHR46124:SF2">
    <property type="entry name" value="D-AMINOACYL-TRNA DEACYLASE"/>
    <property type="match status" value="1"/>
</dbReference>
<protein>
    <recommendedName>
        <fullName evidence="4">Hydrolase TatD</fullName>
    </recommendedName>
</protein>
<dbReference type="SUPFAM" id="SSF51556">
    <property type="entry name" value="Metallo-dependent hydrolases"/>
    <property type="match status" value="1"/>
</dbReference>
<dbReference type="AlphaFoldDB" id="A0A0L8V6X5"/>
<reference evidence="3" key="1">
    <citation type="submission" date="2015-07" db="EMBL/GenBank/DDBJ databases">
        <title>Genome sequencing of Sunxiuqinia dokdonensis strain SK.</title>
        <authorList>
            <person name="Ahn S."/>
            <person name="Kim B.-C."/>
        </authorList>
    </citation>
    <scope>NUCLEOTIDE SEQUENCE [LARGE SCALE GENOMIC DNA]</scope>
    <source>
        <strain evidence="3">SK</strain>
    </source>
</reference>
<dbReference type="InterPro" id="IPR032466">
    <property type="entry name" value="Metal_Hydrolase"/>
</dbReference>
<dbReference type="Gene3D" id="3.20.20.140">
    <property type="entry name" value="Metal-dependent hydrolases"/>
    <property type="match status" value="1"/>
</dbReference>
<accession>A0A0L8V6X5</accession>
<gene>
    <name evidence="2" type="ORF">NC99_29870</name>
</gene>
<dbReference type="PANTHER" id="PTHR46124">
    <property type="entry name" value="D-AMINOACYL-TRNA DEACYLASE"/>
    <property type="match status" value="1"/>
</dbReference>
<dbReference type="GO" id="GO:0005829">
    <property type="term" value="C:cytosol"/>
    <property type="evidence" value="ECO:0007669"/>
    <property type="project" value="TreeGrafter"/>
</dbReference>
<dbReference type="Pfam" id="PF01026">
    <property type="entry name" value="TatD_DNase"/>
    <property type="match status" value="1"/>
</dbReference>
<evidence type="ECO:0000313" key="2">
    <source>
        <dbReference type="EMBL" id="KOH44181.1"/>
    </source>
</evidence>
<dbReference type="InterPro" id="IPR001130">
    <property type="entry name" value="TatD-like"/>
</dbReference>
<dbReference type="GO" id="GO:0016788">
    <property type="term" value="F:hydrolase activity, acting on ester bonds"/>
    <property type="evidence" value="ECO:0007669"/>
    <property type="project" value="InterPro"/>
</dbReference>
<evidence type="ECO:0000313" key="3">
    <source>
        <dbReference type="Proteomes" id="UP000036958"/>
    </source>
</evidence>
<dbReference type="PIRSF" id="PIRSF005902">
    <property type="entry name" value="DNase_TatD"/>
    <property type="match status" value="1"/>
</dbReference>
<keyword evidence="1" id="KW-0479">Metal-binding</keyword>
<organism evidence="2 3">
    <name type="scientific">Sunxiuqinia dokdonensis</name>
    <dbReference type="NCBI Taxonomy" id="1409788"/>
    <lineage>
        <taxon>Bacteria</taxon>
        <taxon>Pseudomonadati</taxon>
        <taxon>Bacteroidota</taxon>
        <taxon>Bacteroidia</taxon>
        <taxon>Marinilabiliales</taxon>
        <taxon>Prolixibacteraceae</taxon>
        <taxon>Sunxiuqinia</taxon>
    </lineage>
</organism>
<feature type="binding site" evidence="1">
    <location>
        <position position="130"/>
    </location>
    <ligand>
        <name>a divalent metal cation</name>
        <dbReference type="ChEBI" id="CHEBI:60240"/>
        <label>2</label>
    </ligand>
</feature>
<proteinExistence type="predicted"/>
<feature type="binding site" evidence="1">
    <location>
        <position position="179"/>
    </location>
    <ligand>
        <name>a divalent metal cation</name>
        <dbReference type="ChEBI" id="CHEBI:60240"/>
        <label>1</label>
    </ligand>
</feature>
<evidence type="ECO:0008006" key="4">
    <source>
        <dbReference type="Google" id="ProtNLM"/>
    </source>
</evidence>
<dbReference type="GO" id="GO:0046872">
    <property type="term" value="F:metal ion binding"/>
    <property type="evidence" value="ECO:0007669"/>
    <property type="project" value="UniProtKB-KW"/>
</dbReference>
<name>A0A0L8V6X5_9BACT</name>
<dbReference type="EMBL" id="LGIA01000170">
    <property type="protein sequence ID" value="KOH44181.1"/>
    <property type="molecule type" value="Genomic_DNA"/>
</dbReference>
<dbReference type="Proteomes" id="UP000036958">
    <property type="component" value="Unassembled WGS sequence"/>
</dbReference>